<name>A0A423PUX2_9GAMM</name>
<dbReference type="AlphaFoldDB" id="A0A423PUX2"/>
<dbReference type="Proteomes" id="UP000285310">
    <property type="component" value="Unassembled WGS sequence"/>
</dbReference>
<organism evidence="1 2">
    <name type="scientific">Salinisphaera japonica YTM-1</name>
    <dbReference type="NCBI Taxonomy" id="1209778"/>
    <lineage>
        <taxon>Bacteria</taxon>
        <taxon>Pseudomonadati</taxon>
        <taxon>Pseudomonadota</taxon>
        <taxon>Gammaproteobacteria</taxon>
        <taxon>Salinisphaerales</taxon>
        <taxon>Salinisphaeraceae</taxon>
        <taxon>Salinisphaera</taxon>
    </lineage>
</organism>
<gene>
    <name evidence="1" type="ORF">SAJA_06630</name>
</gene>
<comment type="caution">
    <text evidence="1">The sequence shown here is derived from an EMBL/GenBank/DDBJ whole genome shotgun (WGS) entry which is preliminary data.</text>
</comment>
<protein>
    <submittedName>
        <fullName evidence="1">Uncharacterized protein</fullName>
    </submittedName>
</protein>
<evidence type="ECO:0000313" key="2">
    <source>
        <dbReference type="Proteomes" id="UP000285310"/>
    </source>
</evidence>
<proteinExistence type="predicted"/>
<dbReference type="InParanoid" id="A0A423PUX2"/>
<sequence>MDILFNRSLISDDRLLHLRMNACIQPRARLFNRPRMNANKRE</sequence>
<evidence type="ECO:0000313" key="1">
    <source>
        <dbReference type="EMBL" id="ROO29332.1"/>
    </source>
</evidence>
<keyword evidence="2" id="KW-1185">Reference proteome</keyword>
<dbReference type="EMBL" id="AYKG01000016">
    <property type="protein sequence ID" value="ROO29332.1"/>
    <property type="molecule type" value="Genomic_DNA"/>
</dbReference>
<reference evidence="1 2" key="1">
    <citation type="submission" date="2013-10" db="EMBL/GenBank/DDBJ databases">
        <title>Salinisphaera japonica YTM-1 Genome Sequencing.</title>
        <authorList>
            <person name="Lai Q."/>
            <person name="Li C."/>
            <person name="Shao Z."/>
        </authorList>
    </citation>
    <scope>NUCLEOTIDE SEQUENCE [LARGE SCALE GENOMIC DNA]</scope>
    <source>
        <strain evidence="1 2">YTM-1</strain>
    </source>
</reference>
<accession>A0A423PUX2</accession>